<proteinExistence type="predicted"/>
<organism evidence="2 3">
    <name type="scientific">Echinimonas agarilytica</name>
    <dbReference type="NCBI Taxonomy" id="1215918"/>
    <lineage>
        <taxon>Bacteria</taxon>
        <taxon>Pseudomonadati</taxon>
        <taxon>Pseudomonadota</taxon>
        <taxon>Gammaproteobacteria</taxon>
        <taxon>Alteromonadales</taxon>
        <taxon>Echinimonadaceae</taxon>
        <taxon>Echinimonas</taxon>
    </lineage>
</organism>
<keyword evidence="3" id="KW-1185">Reference proteome</keyword>
<reference evidence="2 3" key="1">
    <citation type="journal article" date="2013" name="Antonie Van Leeuwenhoek">
        <title>Echinimonas agarilytica gen. nov., sp. nov., a new gammaproteobacterium isolated from the sea urchin Strongylocentrotus intermedius.</title>
        <authorList>
            <person name="Nedashkovskaya O.I."/>
            <person name="Stenkova A.M."/>
            <person name="Zhukova N.V."/>
            <person name="Van Trappen S."/>
            <person name="Lee J.S."/>
            <person name="Kim S.B."/>
        </authorList>
    </citation>
    <scope>NUCLEOTIDE SEQUENCE [LARGE SCALE GENOMIC DNA]</scope>
    <source>
        <strain evidence="2 3">KMM 6351</strain>
    </source>
</reference>
<dbReference type="EMBL" id="JAMQGP010000002">
    <property type="protein sequence ID" value="MCM2679373.1"/>
    <property type="molecule type" value="Genomic_DNA"/>
</dbReference>
<gene>
    <name evidence="2" type="ORF">NAF29_06775</name>
</gene>
<name>A0AA42B7I7_9GAMM</name>
<dbReference type="Proteomes" id="UP001165393">
    <property type="component" value="Unassembled WGS sequence"/>
</dbReference>
<dbReference type="RefSeq" id="WP_251260720.1">
    <property type="nucleotide sequence ID" value="NZ_JAMQGP010000002.1"/>
</dbReference>
<accession>A0AA42B7I7</accession>
<evidence type="ECO:0000313" key="3">
    <source>
        <dbReference type="Proteomes" id="UP001165393"/>
    </source>
</evidence>
<dbReference type="InterPro" id="IPR024331">
    <property type="entry name" value="DUF3859"/>
</dbReference>
<dbReference type="Gene3D" id="2.60.40.2390">
    <property type="match status" value="1"/>
</dbReference>
<protein>
    <submittedName>
        <fullName evidence="2">DUF3859 domain-containing protein</fullName>
    </submittedName>
</protein>
<dbReference type="Pfam" id="PF12975">
    <property type="entry name" value="DUF3859"/>
    <property type="match status" value="1"/>
</dbReference>
<dbReference type="AlphaFoldDB" id="A0AA42B7I7"/>
<feature type="domain" description="DUF3859" evidence="1">
    <location>
        <begin position="8"/>
        <end position="126"/>
    </location>
</feature>
<comment type="caution">
    <text evidence="2">The sequence shown here is derived from an EMBL/GenBank/DDBJ whole genome shotgun (WGS) entry which is preliminary data.</text>
</comment>
<sequence>MAKSKYSARVVCVGIYDGWDETSKKLPQIKEYTRHIIAEIDVEFGLIINIKKAKGRLIQWCIDHPSIPDEEGEVMAPFEGSEHVTDNDWTFYLGDTIWAPVDNKGGNWRMTIELDGDVIADETFDVEVDEYNVLQDDSFWLGRRRR</sequence>
<evidence type="ECO:0000259" key="1">
    <source>
        <dbReference type="Pfam" id="PF12975"/>
    </source>
</evidence>
<evidence type="ECO:0000313" key="2">
    <source>
        <dbReference type="EMBL" id="MCM2679373.1"/>
    </source>
</evidence>